<dbReference type="GO" id="GO:0008270">
    <property type="term" value="F:zinc ion binding"/>
    <property type="evidence" value="ECO:0007669"/>
    <property type="project" value="UniProtKB-KW"/>
</dbReference>
<reference evidence="6" key="1">
    <citation type="journal article" date="2014" name="Genome Announc.">
        <title>Draft genome sequence of Rhodosporidium toruloides CECT1137, an oleaginous yeast of biotechnological interest.</title>
        <authorList>
            <person name="Morin N."/>
            <person name="Calcas X."/>
            <person name="Devillers H."/>
            <person name="Durrens P."/>
            <person name="Sherman D.J."/>
            <person name="Nicaud J.-M."/>
            <person name="Neuveglise C."/>
        </authorList>
    </citation>
    <scope>NUCLEOTIDE SEQUENCE</scope>
    <source>
        <strain evidence="6">CECT1137</strain>
    </source>
</reference>
<name>A0A061BFX1_RHOTO</name>
<keyword evidence="2 4" id="KW-0863">Zinc-finger</keyword>
<keyword evidence="3" id="KW-0862">Zinc</keyword>
<protein>
    <submittedName>
        <fullName evidence="6">RHTO0S21e00364g1_1</fullName>
    </submittedName>
</protein>
<keyword evidence="1" id="KW-0479">Metal-binding</keyword>
<dbReference type="PROSITE" id="PS50865">
    <property type="entry name" value="ZF_MYND_2"/>
    <property type="match status" value="1"/>
</dbReference>
<evidence type="ECO:0000256" key="2">
    <source>
        <dbReference type="ARBA" id="ARBA00022771"/>
    </source>
</evidence>
<dbReference type="AlphaFoldDB" id="A0A061BFX1"/>
<evidence type="ECO:0000256" key="4">
    <source>
        <dbReference type="PROSITE-ProRule" id="PRU00134"/>
    </source>
</evidence>
<dbReference type="OrthoDB" id="407198at2759"/>
<accession>A0A061BFX1</accession>
<dbReference type="InterPro" id="IPR002893">
    <property type="entry name" value="Znf_MYND"/>
</dbReference>
<feature type="domain" description="MYND-type" evidence="5">
    <location>
        <begin position="8"/>
        <end position="48"/>
    </location>
</feature>
<evidence type="ECO:0000259" key="5">
    <source>
        <dbReference type="PROSITE" id="PS50865"/>
    </source>
</evidence>
<organism evidence="6">
    <name type="scientific">Rhodotorula toruloides</name>
    <name type="common">Yeast</name>
    <name type="synonym">Rhodosporidium toruloides</name>
    <dbReference type="NCBI Taxonomy" id="5286"/>
    <lineage>
        <taxon>Eukaryota</taxon>
        <taxon>Fungi</taxon>
        <taxon>Dikarya</taxon>
        <taxon>Basidiomycota</taxon>
        <taxon>Pucciniomycotina</taxon>
        <taxon>Microbotryomycetes</taxon>
        <taxon>Sporidiobolales</taxon>
        <taxon>Sporidiobolaceae</taxon>
        <taxon>Rhodotorula</taxon>
    </lineage>
</organism>
<sequence>MAPGTAGCLVCSTATENCCSACRKAGIELRFCSAECQKRVWKYHKRICGPRSNPCLWPPLTQEEADDALAHLDWRVQDPDHPDFPSLAMHFNDRFSTPRDKLKNNVIPNLTEARQAEFPRTEPLDIALTDLVTGELRALEMQRMDDIQMRTMQPRSTVWQYASMQCQPLTRLPPPQMLEPWQSQLRHRIVVICALRKVQDANRSFYIRTACKSFTDWVAGDLAKEQPAAAAEVKERLLNFLMLCSLEQNGPANA</sequence>
<evidence type="ECO:0000313" key="6">
    <source>
        <dbReference type="EMBL" id="CDR48858.1"/>
    </source>
</evidence>
<dbReference type="EMBL" id="LK052956">
    <property type="protein sequence ID" value="CDR48858.1"/>
    <property type="molecule type" value="Genomic_DNA"/>
</dbReference>
<dbReference type="Gene3D" id="6.10.140.2220">
    <property type="match status" value="1"/>
</dbReference>
<evidence type="ECO:0000256" key="1">
    <source>
        <dbReference type="ARBA" id="ARBA00022723"/>
    </source>
</evidence>
<dbReference type="SUPFAM" id="SSF144232">
    <property type="entry name" value="HIT/MYND zinc finger-like"/>
    <property type="match status" value="1"/>
</dbReference>
<gene>
    <name evidence="6" type="ORF">RHTO0S_21e00364g</name>
</gene>
<evidence type="ECO:0000256" key="3">
    <source>
        <dbReference type="ARBA" id="ARBA00022833"/>
    </source>
</evidence>
<proteinExistence type="predicted"/>